<feature type="region of interest" description="Disordered" evidence="1">
    <location>
        <begin position="1"/>
        <end position="22"/>
    </location>
</feature>
<reference evidence="2" key="1">
    <citation type="submission" date="2014-11" db="EMBL/GenBank/DDBJ databases">
        <authorList>
            <person name="Otto D Thomas"/>
            <person name="Naeem Raeece"/>
        </authorList>
    </citation>
    <scope>NUCLEOTIDE SEQUENCE</scope>
</reference>
<dbReference type="EMBL" id="CDMZ01002043">
    <property type="protein sequence ID" value="CEM40471.1"/>
    <property type="molecule type" value="Genomic_DNA"/>
</dbReference>
<dbReference type="VEuPathDB" id="CryptoDB:Cvel_25326"/>
<protein>
    <submittedName>
        <fullName evidence="2">Uncharacterized protein</fullName>
    </submittedName>
</protein>
<evidence type="ECO:0000313" key="2">
    <source>
        <dbReference type="EMBL" id="CEM40471.1"/>
    </source>
</evidence>
<dbReference type="PhylomeDB" id="A0A0G4H9L3"/>
<dbReference type="AlphaFoldDB" id="A0A0G4H9L3"/>
<evidence type="ECO:0000256" key="1">
    <source>
        <dbReference type="SAM" id="MobiDB-lite"/>
    </source>
</evidence>
<sequence length="121" mass="13720">MEKHDPGPHLPELISRTRGPEDEITMGAVPSGAKSAIYTVAQYEIELINDPSRTRRWAGFPEKFEVYKVLRNSRSLNPKLVEYRVIKVHIDSSVFSIRFGTQDLFGAPKNIVVPCLLHMVD</sequence>
<name>A0A0G4H9L3_9ALVE</name>
<accession>A0A0G4H9L3</accession>
<proteinExistence type="predicted"/>
<gene>
    <name evidence="2" type="ORF">Cvel_25326</name>
</gene>
<organism evidence="2">
    <name type="scientific">Chromera velia CCMP2878</name>
    <dbReference type="NCBI Taxonomy" id="1169474"/>
    <lineage>
        <taxon>Eukaryota</taxon>
        <taxon>Sar</taxon>
        <taxon>Alveolata</taxon>
        <taxon>Colpodellida</taxon>
        <taxon>Chromeraceae</taxon>
        <taxon>Chromera</taxon>
    </lineage>
</organism>